<accession>A0A068UQS3</accession>
<organism evidence="2 3">
    <name type="scientific">Coffea canephora</name>
    <name type="common">Robusta coffee</name>
    <dbReference type="NCBI Taxonomy" id="49390"/>
    <lineage>
        <taxon>Eukaryota</taxon>
        <taxon>Viridiplantae</taxon>
        <taxon>Streptophyta</taxon>
        <taxon>Embryophyta</taxon>
        <taxon>Tracheophyta</taxon>
        <taxon>Spermatophyta</taxon>
        <taxon>Magnoliopsida</taxon>
        <taxon>eudicotyledons</taxon>
        <taxon>Gunneridae</taxon>
        <taxon>Pentapetalae</taxon>
        <taxon>asterids</taxon>
        <taxon>lamiids</taxon>
        <taxon>Gentianales</taxon>
        <taxon>Rubiaceae</taxon>
        <taxon>Ixoroideae</taxon>
        <taxon>Gardenieae complex</taxon>
        <taxon>Bertiereae - Coffeeae clade</taxon>
        <taxon>Coffeeae</taxon>
        <taxon>Coffea</taxon>
    </lineage>
</organism>
<gene>
    <name evidence="2" type="ORF">GSCOC_T00031587001</name>
</gene>
<dbReference type="InParanoid" id="A0A068UQS3"/>
<dbReference type="Gramene" id="CDP10761">
    <property type="protein sequence ID" value="CDP10761"/>
    <property type="gene ID" value="GSCOC_T00031587001"/>
</dbReference>
<dbReference type="InterPro" id="IPR055294">
    <property type="entry name" value="FBL60-like"/>
</dbReference>
<dbReference type="AlphaFoldDB" id="A0A068UQS3"/>
<protein>
    <recommendedName>
        <fullName evidence="1">F-box domain-containing protein</fullName>
    </recommendedName>
</protein>
<dbReference type="OrthoDB" id="612216at2759"/>
<sequence length="145" mass="17097">MWNPKFNAKDDGDRISNLPESVLCHILSLLQAKDAVRTYVLSKAWEYKWICLHNLKFDDNLSYTNQQPKKKLFANFVDRALAHCTMSMVKEFELLCKLSSYDPSRVKSWISALLLHNNFERLHVSYRNMAHESWNFRAIFTLVIL</sequence>
<dbReference type="InterPro" id="IPR001810">
    <property type="entry name" value="F-box_dom"/>
</dbReference>
<dbReference type="Gene3D" id="1.20.1280.50">
    <property type="match status" value="1"/>
</dbReference>
<dbReference type="EMBL" id="HG739131">
    <property type="protein sequence ID" value="CDP10761.1"/>
    <property type="molecule type" value="Genomic_DNA"/>
</dbReference>
<proteinExistence type="predicted"/>
<evidence type="ECO:0000259" key="1">
    <source>
        <dbReference type="Pfam" id="PF00646"/>
    </source>
</evidence>
<dbReference type="Pfam" id="PF00646">
    <property type="entry name" value="F-box"/>
    <property type="match status" value="1"/>
</dbReference>
<dbReference type="SUPFAM" id="SSF81383">
    <property type="entry name" value="F-box domain"/>
    <property type="match status" value="1"/>
</dbReference>
<reference evidence="3" key="1">
    <citation type="journal article" date="2014" name="Science">
        <title>The coffee genome provides insight into the convergent evolution of caffeine biosynthesis.</title>
        <authorList>
            <person name="Denoeud F."/>
            <person name="Carretero-Paulet L."/>
            <person name="Dereeper A."/>
            <person name="Droc G."/>
            <person name="Guyot R."/>
            <person name="Pietrella M."/>
            <person name="Zheng C."/>
            <person name="Alberti A."/>
            <person name="Anthony F."/>
            <person name="Aprea G."/>
            <person name="Aury J.M."/>
            <person name="Bento P."/>
            <person name="Bernard M."/>
            <person name="Bocs S."/>
            <person name="Campa C."/>
            <person name="Cenci A."/>
            <person name="Combes M.C."/>
            <person name="Crouzillat D."/>
            <person name="Da Silva C."/>
            <person name="Daddiego L."/>
            <person name="De Bellis F."/>
            <person name="Dussert S."/>
            <person name="Garsmeur O."/>
            <person name="Gayraud T."/>
            <person name="Guignon V."/>
            <person name="Jahn K."/>
            <person name="Jamilloux V."/>
            <person name="Joet T."/>
            <person name="Labadie K."/>
            <person name="Lan T."/>
            <person name="Leclercq J."/>
            <person name="Lepelley M."/>
            <person name="Leroy T."/>
            <person name="Li L.T."/>
            <person name="Librado P."/>
            <person name="Lopez L."/>
            <person name="Munoz A."/>
            <person name="Noel B."/>
            <person name="Pallavicini A."/>
            <person name="Perrotta G."/>
            <person name="Poncet V."/>
            <person name="Pot D."/>
            <person name="Priyono X."/>
            <person name="Rigoreau M."/>
            <person name="Rouard M."/>
            <person name="Rozas J."/>
            <person name="Tranchant-Dubreuil C."/>
            <person name="VanBuren R."/>
            <person name="Zhang Q."/>
            <person name="Andrade A.C."/>
            <person name="Argout X."/>
            <person name="Bertrand B."/>
            <person name="de Kochko A."/>
            <person name="Graziosi G."/>
            <person name="Henry R.J."/>
            <person name="Jayarama X."/>
            <person name="Ming R."/>
            <person name="Nagai C."/>
            <person name="Rounsley S."/>
            <person name="Sankoff D."/>
            <person name="Giuliano G."/>
            <person name="Albert V.A."/>
            <person name="Wincker P."/>
            <person name="Lashermes P."/>
        </authorList>
    </citation>
    <scope>NUCLEOTIDE SEQUENCE [LARGE SCALE GENOMIC DNA]</scope>
    <source>
        <strain evidence="3">cv. DH200-94</strain>
    </source>
</reference>
<dbReference type="PANTHER" id="PTHR31293">
    <property type="entry name" value="RNI-LIKE SUPERFAMILY PROTEIN"/>
    <property type="match status" value="1"/>
</dbReference>
<dbReference type="InterPro" id="IPR036047">
    <property type="entry name" value="F-box-like_dom_sf"/>
</dbReference>
<dbReference type="CDD" id="cd22160">
    <property type="entry name" value="F-box_AtFBL13-like"/>
    <property type="match status" value="1"/>
</dbReference>
<evidence type="ECO:0000313" key="2">
    <source>
        <dbReference type="EMBL" id="CDP10761.1"/>
    </source>
</evidence>
<dbReference type="InterPro" id="IPR053781">
    <property type="entry name" value="F-box_AtFBL13-like"/>
</dbReference>
<dbReference type="STRING" id="49390.A0A068UQS3"/>
<dbReference type="OMA" id="RINDWIC"/>
<dbReference type="PANTHER" id="PTHR31293:SF12">
    <property type="entry name" value="RNI-LIKE SUPERFAMILY PROTEIN"/>
    <property type="match status" value="1"/>
</dbReference>
<name>A0A068UQS3_COFCA</name>
<evidence type="ECO:0000313" key="3">
    <source>
        <dbReference type="Proteomes" id="UP000295252"/>
    </source>
</evidence>
<keyword evidence="3" id="KW-1185">Reference proteome</keyword>
<dbReference type="PhylomeDB" id="A0A068UQS3"/>
<feature type="domain" description="F-box" evidence="1">
    <location>
        <begin position="15"/>
        <end position="46"/>
    </location>
</feature>
<dbReference type="Proteomes" id="UP000295252">
    <property type="component" value="Chromosome VII"/>
</dbReference>